<keyword evidence="7" id="KW-0812">Transmembrane</keyword>
<dbReference type="InterPro" id="IPR002866">
    <property type="entry name" value="Maturase_MatK"/>
</dbReference>
<name>A0A7H0DGG2_9ASTE</name>
<dbReference type="PANTHER" id="PTHR34811:SF1">
    <property type="entry name" value="MATURASE K"/>
    <property type="match status" value="1"/>
</dbReference>
<accession>A0A7H0DGG2</accession>
<keyword evidence="7" id="KW-0472">Membrane</keyword>
<dbReference type="GO" id="GO:0006397">
    <property type="term" value="P:mRNA processing"/>
    <property type="evidence" value="ECO:0007669"/>
    <property type="project" value="UniProtKB-KW"/>
</dbReference>
<gene>
    <name evidence="6 10" type="primary">matK</name>
</gene>
<evidence type="ECO:0000256" key="4">
    <source>
        <dbReference type="ARBA" id="ARBA00022694"/>
    </source>
</evidence>
<sequence length="439" mass="52592">MYHQMHSSNFYSQKSKISTRFYFKLLSEGFTFILEIPFYLRFISELKKRKLFKSTTLRSLHSIFPFLEDNFSHLNYVLDLFIPYPPHLEILVEIIRYWVKDASSLHLLRLFLHEFCNFKRLITLQKSRFLFSKINEQERLFFLLYNFYVSEYESVFVFLRNQSLHLKSIRFGALFERNIFYGKIECFVNVVAEDVHASIRLLKSPDSSMHYARYRGKSIMASKGTLLFMLKWNYYFVTFWQYYFSMWIVNGRIKRSQLLNHSFYFMDYLSSIALTPSTVRSQMLENSFLIKNGIRKLDTVLPILPILGSLEKAKFCNRLANPMSKLGWADLSDSDIIQRFGRIWRNIFHYYSGSSNKRSLYRIKYLLWLSCARTLACKHKSTVRAFLKSLGSKFFDEFFMSEEKIFYFTFANAASNLRRVSQGRIWYFDIVSINEQIHF</sequence>
<comment type="similarity">
    <text evidence="1 6">Belongs to the intron maturase 2 family. MatK subfamily.</text>
</comment>
<dbReference type="GO" id="GO:0008033">
    <property type="term" value="P:tRNA processing"/>
    <property type="evidence" value="ECO:0007669"/>
    <property type="project" value="UniProtKB-KW"/>
</dbReference>
<dbReference type="EMBL" id="MN464178">
    <property type="protein sequence ID" value="QNP08422.1"/>
    <property type="molecule type" value="Genomic_DNA"/>
</dbReference>
<comment type="subcellular location">
    <subcellularLocation>
        <location evidence="6">Plastid</location>
        <location evidence="6">Chloroplast</location>
    </subcellularLocation>
</comment>
<keyword evidence="4 6" id="KW-0819">tRNA processing</keyword>
<dbReference type="InterPro" id="IPR024937">
    <property type="entry name" value="Domain_X"/>
</dbReference>
<organism evidence="10">
    <name type="scientific">Cuscuta nitida</name>
    <dbReference type="NCBI Taxonomy" id="192831"/>
    <lineage>
        <taxon>Eukaryota</taxon>
        <taxon>Viridiplantae</taxon>
        <taxon>Streptophyta</taxon>
        <taxon>Embryophyta</taxon>
        <taxon>Tracheophyta</taxon>
        <taxon>Spermatophyta</taxon>
        <taxon>Magnoliopsida</taxon>
        <taxon>eudicotyledons</taxon>
        <taxon>Gunneridae</taxon>
        <taxon>Pentapetalae</taxon>
        <taxon>asterids</taxon>
        <taxon>lamiids</taxon>
        <taxon>Solanales</taxon>
        <taxon>Convolvulaceae</taxon>
        <taxon>Cuscuteae</taxon>
        <taxon>Cuscuta</taxon>
        <taxon>Cuscuta subgen. Pachystigma</taxon>
    </lineage>
</organism>
<dbReference type="InterPro" id="IPR024942">
    <property type="entry name" value="Maturase_MatK_N"/>
</dbReference>
<dbReference type="Pfam" id="PF01348">
    <property type="entry name" value="Intron_maturas2"/>
    <property type="match status" value="1"/>
</dbReference>
<evidence type="ECO:0000256" key="7">
    <source>
        <dbReference type="SAM" id="Phobius"/>
    </source>
</evidence>
<evidence type="ECO:0000259" key="8">
    <source>
        <dbReference type="Pfam" id="PF01348"/>
    </source>
</evidence>
<dbReference type="GO" id="GO:0009507">
    <property type="term" value="C:chloroplast"/>
    <property type="evidence" value="ECO:0007669"/>
    <property type="project" value="UniProtKB-SubCell"/>
</dbReference>
<comment type="function">
    <text evidence="6">Usually encoded in the trnK tRNA gene intron. Probably assists in splicing its own and other chloroplast group II introns.</text>
</comment>
<evidence type="ECO:0000256" key="6">
    <source>
        <dbReference type="HAMAP-Rule" id="MF_01390"/>
    </source>
</evidence>
<evidence type="ECO:0000259" key="9">
    <source>
        <dbReference type="Pfam" id="PF01824"/>
    </source>
</evidence>
<evidence type="ECO:0000256" key="5">
    <source>
        <dbReference type="ARBA" id="ARBA00022884"/>
    </source>
</evidence>
<dbReference type="GO" id="GO:0003723">
    <property type="term" value="F:RNA binding"/>
    <property type="evidence" value="ECO:0007669"/>
    <property type="project" value="UniProtKB-KW"/>
</dbReference>
<evidence type="ECO:0000313" key="10">
    <source>
        <dbReference type="EMBL" id="QNP08422.1"/>
    </source>
</evidence>
<dbReference type="GO" id="GO:0008380">
    <property type="term" value="P:RNA splicing"/>
    <property type="evidence" value="ECO:0007669"/>
    <property type="project" value="UniProtKB-UniRule"/>
</dbReference>
<feature type="domain" description="Domain X" evidence="8">
    <location>
        <begin position="296"/>
        <end position="417"/>
    </location>
</feature>
<protein>
    <recommendedName>
        <fullName evidence="6">Maturase K</fullName>
    </recommendedName>
    <alternativeName>
        <fullName evidence="6">Intron maturase</fullName>
    </alternativeName>
</protein>
<dbReference type="AlphaFoldDB" id="A0A7H0DGG2"/>
<feature type="transmembrane region" description="Helical" evidence="7">
    <location>
        <begin position="21"/>
        <end position="40"/>
    </location>
</feature>
<keyword evidence="3 6" id="KW-0507">mRNA processing</keyword>
<keyword evidence="5 6" id="KW-0694">RNA-binding</keyword>
<geneLocation type="plastid" evidence="10"/>
<reference evidence="10" key="1">
    <citation type="journal article" date="2020" name="Bot. J. Linn. Soc.">
        <title>Reconstructing plastome evolution across the phylogenetic backbone of the parasitic plant genus Cuscuta (Convolvulaceae).</title>
        <authorList>
            <person name="Banerjee A."/>
            <person name="Stefanovic S."/>
        </authorList>
    </citation>
    <scope>NUCLEOTIDE SEQUENCE</scope>
</reference>
<evidence type="ECO:0000256" key="1">
    <source>
        <dbReference type="ARBA" id="ARBA00006621"/>
    </source>
</evidence>
<evidence type="ECO:0000256" key="3">
    <source>
        <dbReference type="ARBA" id="ARBA00022664"/>
    </source>
</evidence>
<dbReference type="HAMAP" id="MF_01390">
    <property type="entry name" value="MatK"/>
    <property type="match status" value="1"/>
</dbReference>
<dbReference type="PANTHER" id="PTHR34811">
    <property type="entry name" value="MATURASE K"/>
    <property type="match status" value="1"/>
</dbReference>
<feature type="domain" description="Maturase MatK N-terminal" evidence="9">
    <location>
        <begin position="16"/>
        <end position="266"/>
    </location>
</feature>
<dbReference type="Pfam" id="PF01824">
    <property type="entry name" value="MatK_N"/>
    <property type="match status" value="1"/>
</dbReference>
<dbReference type="GeneID" id="62631088"/>
<keyword evidence="7" id="KW-1133">Transmembrane helix</keyword>
<dbReference type="RefSeq" id="YP_009994339.1">
    <property type="nucleotide sequence ID" value="NC_052869.1"/>
</dbReference>
<keyword evidence="2 10" id="KW-0934">Plastid</keyword>
<evidence type="ECO:0000256" key="2">
    <source>
        <dbReference type="ARBA" id="ARBA00022640"/>
    </source>
</evidence>
<proteinExistence type="inferred from homology"/>